<sequence length="77" mass="8360">MFVVILELSAIPVVPLRWFPVDRSYTNQACSFDAFLHGSSIGCTASCHSASGSPSLLKRKVEHARDVFSGAPTKNIH</sequence>
<evidence type="ECO:0000313" key="2">
    <source>
        <dbReference type="Proteomes" id="UP001222027"/>
    </source>
</evidence>
<gene>
    <name evidence="1" type="ORF">OPV22_003214</name>
</gene>
<dbReference type="Proteomes" id="UP001222027">
    <property type="component" value="Unassembled WGS sequence"/>
</dbReference>
<comment type="caution">
    <text evidence="1">The sequence shown here is derived from an EMBL/GenBank/DDBJ whole genome shotgun (WGS) entry which is preliminary data.</text>
</comment>
<dbReference type="EMBL" id="JAQQAF010000001">
    <property type="protein sequence ID" value="KAJ8512780.1"/>
    <property type="molecule type" value="Genomic_DNA"/>
</dbReference>
<name>A0AAV8S076_ENSVE</name>
<evidence type="ECO:0008006" key="3">
    <source>
        <dbReference type="Google" id="ProtNLM"/>
    </source>
</evidence>
<dbReference type="AlphaFoldDB" id="A0AAV8S076"/>
<proteinExistence type="predicted"/>
<reference evidence="1 2" key="1">
    <citation type="submission" date="2022-12" db="EMBL/GenBank/DDBJ databases">
        <title>Chromosome-scale assembly of the Ensete ventricosum genome.</title>
        <authorList>
            <person name="Dussert Y."/>
            <person name="Stocks J."/>
            <person name="Wendawek A."/>
            <person name="Woldeyes F."/>
            <person name="Nichols R.A."/>
            <person name="Borrell J.S."/>
        </authorList>
    </citation>
    <scope>NUCLEOTIDE SEQUENCE [LARGE SCALE GENOMIC DNA]</scope>
    <source>
        <strain evidence="2">cv. Maze</strain>
        <tissue evidence="1">Seeds</tissue>
    </source>
</reference>
<evidence type="ECO:0000313" key="1">
    <source>
        <dbReference type="EMBL" id="KAJ8512780.1"/>
    </source>
</evidence>
<protein>
    <recommendedName>
        <fullName evidence="3">Secreted protein</fullName>
    </recommendedName>
</protein>
<keyword evidence="2" id="KW-1185">Reference proteome</keyword>
<organism evidence="1 2">
    <name type="scientific">Ensete ventricosum</name>
    <name type="common">Abyssinian banana</name>
    <name type="synonym">Musa ensete</name>
    <dbReference type="NCBI Taxonomy" id="4639"/>
    <lineage>
        <taxon>Eukaryota</taxon>
        <taxon>Viridiplantae</taxon>
        <taxon>Streptophyta</taxon>
        <taxon>Embryophyta</taxon>
        <taxon>Tracheophyta</taxon>
        <taxon>Spermatophyta</taxon>
        <taxon>Magnoliopsida</taxon>
        <taxon>Liliopsida</taxon>
        <taxon>Zingiberales</taxon>
        <taxon>Musaceae</taxon>
        <taxon>Ensete</taxon>
    </lineage>
</organism>
<accession>A0AAV8S076</accession>